<sequence length="693" mass="74985">MQDEDKKPVIDGPAIEAGVASSSTAVDVDLSPPKKRIKSAQASRRASVDPGSLWNDSMETEGSSSVKVEEIKAEPERATGILEGSHTENVLARSTVVKSEPRLLDPPASSAARTSVSPSEAEIASAPPVKKKKTASTSASTKRESSSTSSSSTKAKKSSSSAKKASSSDSPLNHFEPTLSRNKAKVEVLSPPSTTTTIKATGEEDEEEDNALYCICQRRQDDVEGGMIMCDRCEQWYHYRCMRITEDDAELVDQFICPPCHEVTGESTTYKEACARQGCRRAAMKPFSRFCSDRCGVLAVTGNMASLRVEKNEGAVVAFEEDKRVAVARKTEGLTERTDKYWGVWKDALAEEMGSNLGVTAYGRRLGLAGTFALMVNGDSRQADKPAAANAMPDGTAEPAPNGTSAQPSPSPTPAAHQPPISFSSSAETSSATSTISIAEQLHLVTDQIFAVDLEKSRLNARLDRLDLRSILLHLVSDRVPTLPPVGSSSNTAENVDGEDEEMPDEPTASKKASKKKKSLSKSKSKLTADASGPRCGYDARLHWDDSRFDTWAQSKPGLDILSSSTPLDGSLDNDDEDNDDDNVDGGVEAGENVGGRVICGMAKRKCRRHIDWSNLCELALDAEKANLNADSRVLTQLKLTLTFSAERLRDELEAVRELVEVQNTIERQRRENRDREIALQLANLGTRRGVSM</sequence>
<dbReference type="InterPro" id="IPR019787">
    <property type="entry name" value="Znf_PHD-finger"/>
</dbReference>
<feature type="compositionally biased region" description="Basic and acidic residues" evidence="7">
    <location>
        <begin position="67"/>
        <end position="77"/>
    </location>
</feature>
<feature type="region of interest" description="Disordered" evidence="7">
    <location>
        <begin position="560"/>
        <end position="590"/>
    </location>
</feature>
<keyword evidence="5" id="KW-0539">Nucleus</keyword>
<proteinExistence type="predicted"/>
<dbReference type="InterPro" id="IPR037869">
    <property type="entry name" value="Spp1/CFP1"/>
</dbReference>
<dbReference type="SMART" id="SM00249">
    <property type="entry name" value="PHD"/>
    <property type="match status" value="1"/>
</dbReference>
<accession>A0A5C3DRJ0</accession>
<dbReference type="GO" id="GO:0045893">
    <property type="term" value="P:positive regulation of DNA-templated transcription"/>
    <property type="evidence" value="ECO:0007669"/>
    <property type="project" value="TreeGrafter"/>
</dbReference>
<dbReference type="CDD" id="cd16039">
    <property type="entry name" value="PHD_SPP1"/>
    <property type="match status" value="1"/>
</dbReference>
<dbReference type="PROSITE" id="PS50016">
    <property type="entry name" value="ZF_PHD_2"/>
    <property type="match status" value="1"/>
</dbReference>
<evidence type="ECO:0000313" key="9">
    <source>
        <dbReference type="EMBL" id="SPO21034.1"/>
    </source>
</evidence>
<feature type="domain" description="PHD-type" evidence="8">
    <location>
        <begin position="211"/>
        <end position="263"/>
    </location>
</feature>
<dbReference type="GO" id="GO:0048188">
    <property type="term" value="C:Set1C/COMPASS complex"/>
    <property type="evidence" value="ECO:0007669"/>
    <property type="project" value="InterPro"/>
</dbReference>
<feature type="compositionally biased region" description="Acidic residues" evidence="7">
    <location>
        <begin position="496"/>
        <end position="505"/>
    </location>
</feature>
<evidence type="ECO:0000256" key="3">
    <source>
        <dbReference type="ARBA" id="ARBA00022771"/>
    </source>
</evidence>
<dbReference type="InterPro" id="IPR011011">
    <property type="entry name" value="Znf_FYVE_PHD"/>
</dbReference>
<keyword evidence="3 6" id="KW-0863">Zinc-finger</keyword>
<feature type="region of interest" description="Disordered" evidence="7">
    <location>
        <begin position="384"/>
        <end position="428"/>
    </location>
</feature>
<keyword evidence="2" id="KW-0479">Metal-binding</keyword>
<feature type="compositionally biased region" description="Polar residues" evidence="7">
    <location>
        <begin position="54"/>
        <end position="66"/>
    </location>
</feature>
<dbReference type="PANTHER" id="PTHR46174:SF1">
    <property type="entry name" value="CXXC-TYPE ZINC FINGER PROTEIN 1"/>
    <property type="match status" value="1"/>
</dbReference>
<evidence type="ECO:0000256" key="7">
    <source>
        <dbReference type="SAM" id="MobiDB-lite"/>
    </source>
</evidence>
<feature type="region of interest" description="Disordered" evidence="7">
    <location>
        <begin position="1"/>
        <end position="204"/>
    </location>
</feature>
<gene>
    <name evidence="9" type="ORF">UTRI_00511</name>
</gene>
<name>A0A5C3DRJ0_9BASI</name>
<feature type="compositionally biased region" description="Acidic residues" evidence="7">
    <location>
        <begin position="572"/>
        <end position="584"/>
    </location>
</feature>
<dbReference type="OrthoDB" id="436852at2759"/>
<evidence type="ECO:0000313" key="10">
    <source>
        <dbReference type="Proteomes" id="UP000324022"/>
    </source>
</evidence>
<dbReference type="SUPFAM" id="SSF57903">
    <property type="entry name" value="FYVE/PHD zinc finger"/>
    <property type="match status" value="1"/>
</dbReference>
<dbReference type="InterPro" id="IPR013083">
    <property type="entry name" value="Znf_RING/FYVE/PHD"/>
</dbReference>
<dbReference type="GO" id="GO:0008270">
    <property type="term" value="F:zinc ion binding"/>
    <property type="evidence" value="ECO:0007669"/>
    <property type="project" value="UniProtKB-KW"/>
</dbReference>
<feature type="region of interest" description="Disordered" evidence="7">
    <location>
        <begin position="480"/>
        <end position="533"/>
    </location>
</feature>
<protein>
    <recommendedName>
        <fullName evidence="8">PHD-type domain-containing protein</fullName>
    </recommendedName>
</protein>
<dbReference type="Gene3D" id="3.30.40.10">
    <property type="entry name" value="Zinc/RING finger domain, C3HC4 (zinc finger)"/>
    <property type="match status" value="1"/>
</dbReference>
<dbReference type="Proteomes" id="UP000324022">
    <property type="component" value="Unassembled WGS sequence"/>
</dbReference>
<keyword evidence="4" id="KW-0862">Zinc</keyword>
<dbReference type="InterPro" id="IPR001965">
    <property type="entry name" value="Znf_PHD"/>
</dbReference>
<evidence type="ECO:0000256" key="4">
    <source>
        <dbReference type="ARBA" id="ARBA00022833"/>
    </source>
</evidence>
<dbReference type="AlphaFoldDB" id="A0A5C3DRJ0"/>
<dbReference type="Pfam" id="PF00628">
    <property type="entry name" value="PHD"/>
    <property type="match status" value="1"/>
</dbReference>
<comment type="subcellular location">
    <subcellularLocation>
        <location evidence="1">Nucleus</location>
    </subcellularLocation>
</comment>
<evidence type="ECO:0000259" key="8">
    <source>
        <dbReference type="PROSITE" id="PS50016"/>
    </source>
</evidence>
<dbReference type="InterPro" id="IPR019786">
    <property type="entry name" value="Zinc_finger_PHD-type_CS"/>
</dbReference>
<evidence type="ECO:0000256" key="2">
    <source>
        <dbReference type="ARBA" id="ARBA00022723"/>
    </source>
</evidence>
<reference evidence="9 10" key="1">
    <citation type="submission" date="2018-03" db="EMBL/GenBank/DDBJ databases">
        <authorList>
            <person name="Guldener U."/>
        </authorList>
    </citation>
    <scope>NUCLEOTIDE SEQUENCE [LARGE SCALE GENOMIC DNA]</scope>
    <source>
        <strain evidence="9 10">NBRC100155</strain>
    </source>
</reference>
<feature type="compositionally biased region" description="Basic residues" evidence="7">
    <location>
        <begin position="512"/>
        <end position="525"/>
    </location>
</feature>
<dbReference type="EMBL" id="OOIN01000002">
    <property type="protein sequence ID" value="SPO21034.1"/>
    <property type="molecule type" value="Genomic_DNA"/>
</dbReference>
<dbReference type="PANTHER" id="PTHR46174">
    <property type="entry name" value="CXXC-TYPE ZINC FINGER PROTEIN 1"/>
    <property type="match status" value="1"/>
</dbReference>
<evidence type="ECO:0000256" key="1">
    <source>
        <dbReference type="ARBA" id="ARBA00004123"/>
    </source>
</evidence>
<dbReference type="PROSITE" id="PS01359">
    <property type="entry name" value="ZF_PHD_1"/>
    <property type="match status" value="1"/>
</dbReference>
<evidence type="ECO:0000256" key="5">
    <source>
        <dbReference type="ARBA" id="ARBA00023242"/>
    </source>
</evidence>
<feature type="compositionally biased region" description="Low complexity" evidence="7">
    <location>
        <begin position="404"/>
        <end position="428"/>
    </location>
</feature>
<keyword evidence="10" id="KW-1185">Reference proteome</keyword>
<evidence type="ECO:0000256" key="6">
    <source>
        <dbReference type="PROSITE-ProRule" id="PRU00146"/>
    </source>
</evidence>
<feature type="compositionally biased region" description="Low complexity" evidence="7">
    <location>
        <begin position="135"/>
        <end position="168"/>
    </location>
</feature>
<organism evidence="9 10">
    <name type="scientific">Ustilago trichophora</name>
    <dbReference type="NCBI Taxonomy" id="86804"/>
    <lineage>
        <taxon>Eukaryota</taxon>
        <taxon>Fungi</taxon>
        <taxon>Dikarya</taxon>
        <taxon>Basidiomycota</taxon>
        <taxon>Ustilaginomycotina</taxon>
        <taxon>Ustilaginomycetes</taxon>
        <taxon>Ustilaginales</taxon>
        <taxon>Ustilaginaceae</taxon>
        <taxon>Ustilago</taxon>
    </lineage>
</organism>